<sequence>MKKSSRNDRLATIHMGKKALNLDEDTYRDMLQHVTGKRSAKDMTMDDLLKVIQHLDQLGFSKRNFGNKPKVKLSKEALIGKIEAHLTEHKLHWNYAKGIAKQMFQKDALEFCTENELWRIVAALEYKAKRANNETRRVPRQTTRQPSADYSAD</sequence>
<accession>A0AA42QT54</accession>
<proteinExistence type="predicted"/>
<gene>
    <name evidence="2" type="ORF">N5I27_03880</name>
</gene>
<name>A0AA42QT54_ACIJO</name>
<feature type="region of interest" description="Disordered" evidence="1">
    <location>
        <begin position="131"/>
        <end position="153"/>
    </location>
</feature>
<evidence type="ECO:0000313" key="2">
    <source>
        <dbReference type="EMBL" id="MDH1437565.1"/>
    </source>
</evidence>
<organism evidence="2 3">
    <name type="scientific">Acinetobacter johnsonii</name>
    <dbReference type="NCBI Taxonomy" id="40214"/>
    <lineage>
        <taxon>Bacteria</taxon>
        <taxon>Pseudomonadati</taxon>
        <taxon>Pseudomonadota</taxon>
        <taxon>Gammaproteobacteria</taxon>
        <taxon>Moraxellales</taxon>
        <taxon>Moraxellaceae</taxon>
        <taxon>Acinetobacter</taxon>
    </lineage>
</organism>
<evidence type="ECO:0000256" key="1">
    <source>
        <dbReference type="SAM" id="MobiDB-lite"/>
    </source>
</evidence>
<reference evidence="2" key="1">
    <citation type="submission" date="2022-09" db="EMBL/GenBank/DDBJ databases">
        <title>Intensive care unit water sources are persistently colonized with multi-drug resistant bacteria and are the site of extensive horizontal gene transfer of antibiotic resistance genes.</title>
        <authorList>
            <person name="Diorio-Toth L."/>
        </authorList>
    </citation>
    <scope>NUCLEOTIDE SEQUENCE</scope>
    <source>
        <strain evidence="2">GD03725</strain>
    </source>
</reference>
<dbReference type="EMBL" id="JAOCIL010000001">
    <property type="protein sequence ID" value="MDH1437565.1"/>
    <property type="molecule type" value="Genomic_DNA"/>
</dbReference>
<dbReference type="RefSeq" id="WP_279732537.1">
    <property type="nucleotide sequence ID" value="NZ_JAOCCI010000015.1"/>
</dbReference>
<comment type="caution">
    <text evidence="2">The sequence shown here is derived from an EMBL/GenBank/DDBJ whole genome shotgun (WGS) entry which is preliminary data.</text>
</comment>
<dbReference type="AlphaFoldDB" id="A0AA42QT54"/>
<protein>
    <submittedName>
        <fullName evidence="2">Regulatory protein GemA</fullName>
    </submittedName>
</protein>
<dbReference type="InterPro" id="IPR009363">
    <property type="entry name" value="Phage_Mu_Gp16"/>
</dbReference>
<dbReference type="Pfam" id="PF06252">
    <property type="entry name" value="GemA"/>
    <property type="match status" value="1"/>
</dbReference>
<evidence type="ECO:0000313" key="3">
    <source>
        <dbReference type="Proteomes" id="UP001161567"/>
    </source>
</evidence>
<dbReference type="Proteomes" id="UP001161567">
    <property type="component" value="Unassembled WGS sequence"/>
</dbReference>